<dbReference type="Proteomes" id="UP000004277">
    <property type="component" value="Unassembled WGS sequence"/>
</dbReference>
<keyword evidence="2" id="KW-1185">Reference proteome</keyword>
<accession>A0ACD3SSH2</accession>
<evidence type="ECO:0000313" key="1">
    <source>
        <dbReference type="EMBL" id="TMS59249.1"/>
    </source>
</evidence>
<sequence>MHYAVVVVGSGLAGYSVAREFRKRNKTESLAVLTADDGHFYSKPTLSEAYRLGAPVEELSSRTAEGMAAQIKGEVVTGTHVQSLDRASRTLHTSHGPITYDKLVLALGAEPVRLPLVDDALADHVVSVNDLDDYRRFRALAEGKRDIAILGAGLIGCEFANDLLHAGYRVKVLDIAPLPLSRLLPPANSQTLYDALQQAGVEWHLGTAVKSIEPRANGVTLRCADGAVLEADLVLSAVGLRPRTTLARAAGLEVAQGIVVDASLRTSDPAIYALGDCAEIAGLWMPYINPIGPAAKVIAAQLAGESATVSYGAMPVIVKTSVCPTVVCPPPAAEGSWQTSTDDAGVHSLFHDSAGSLRGFALNGACVARASELAQGMPKVLE</sequence>
<gene>
    <name evidence="1" type="ORF">MW7_003450</name>
</gene>
<protein>
    <submittedName>
        <fullName evidence="1">FAD-dependent oxidoreductase</fullName>
    </submittedName>
</protein>
<proteinExistence type="predicted"/>
<dbReference type="EMBL" id="AKCV02000011">
    <property type="protein sequence ID" value="TMS59249.1"/>
    <property type="molecule type" value="Genomic_DNA"/>
</dbReference>
<comment type="caution">
    <text evidence="1">The sequence shown here is derived from an EMBL/GenBank/DDBJ whole genome shotgun (WGS) entry which is preliminary data.</text>
</comment>
<evidence type="ECO:0000313" key="2">
    <source>
        <dbReference type="Proteomes" id="UP000004277"/>
    </source>
</evidence>
<reference evidence="1" key="1">
    <citation type="submission" date="2019-05" db="EMBL/GenBank/DDBJ databases">
        <title>Revised genome assembly of Burkholderiaceae (previously Ralstonia) sp. PBA.</title>
        <authorList>
            <person name="Gan H.M."/>
        </authorList>
    </citation>
    <scope>NUCLEOTIDE SEQUENCE</scope>
    <source>
        <strain evidence="1">PBA</strain>
    </source>
</reference>
<name>A0ACD3SSH2_9BURK</name>
<organism evidence="1 2">
    <name type="scientific">Imbroritus primus</name>
    <dbReference type="NCBI Taxonomy" id="3058603"/>
    <lineage>
        <taxon>Bacteria</taxon>
        <taxon>Pseudomonadati</taxon>
        <taxon>Pseudomonadota</taxon>
        <taxon>Betaproteobacteria</taxon>
        <taxon>Burkholderiales</taxon>
        <taxon>Burkholderiaceae</taxon>
        <taxon>Imbroritus</taxon>
    </lineage>
</organism>